<dbReference type="InterPro" id="IPR018797">
    <property type="entry name" value="FAM98"/>
</dbReference>
<dbReference type="Pfam" id="PF10239">
    <property type="entry name" value="DUF2465"/>
    <property type="match status" value="1"/>
</dbReference>
<dbReference type="PANTHER" id="PTHR31353:SF1">
    <property type="entry name" value="PROTEIN FAM98B"/>
    <property type="match status" value="1"/>
</dbReference>
<proteinExistence type="inferred from homology"/>
<dbReference type="GO" id="GO:0072669">
    <property type="term" value="C:tRNA-splicing ligase complex"/>
    <property type="evidence" value="ECO:0007669"/>
    <property type="project" value="TreeGrafter"/>
</dbReference>
<feature type="region of interest" description="Disordered" evidence="2">
    <location>
        <begin position="179"/>
        <end position="246"/>
    </location>
</feature>
<evidence type="ECO:0000313" key="4">
    <source>
        <dbReference type="Proteomes" id="UP000230066"/>
    </source>
</evidence>
<feature type="compositionally biased region" description="Gly residues" evidence="2">
    <location>
        <begin position="327"/>
        <end position="336"/>
    </location>
</feature>
<protein>
    <recommendedName>
        <fullName evidence="5">Protein FAM98A</fullName>
    </recommendedName>
</protein>
<feature type="region of interest" description="Disordered" evidence="2">
    <location>
        <begin position="327"/>
        <end position="353"/>
    </location>
</feature>
<accession>A0A4E0RS72</accession>
<comment type="similarity">
    <text evidence="1">Belongs to the FAM98 family.</text>
</comment>
<sequence length="353" mass="37173">MTNEVNAELSTDLSAHLEMACVALGVPKPMNNVPVSDLFNRLANACTEAMKKCPPMHMGRPMIPLVGMSDRQWSQVARIAALLQQEYASRRATLLKRLDVTVQSFKWSDKAKTQLEAISAVYNPLRAAMPVSYFPGIPEVLAVRDNMILRIEKTSGTRARQFTSCELNKVLIGKVPDRGGRAWELEPPPPEMPSFKQRQPDRGRGGGFGGGGSGGRPDTGYGSAGGGRGGGPGPGRGRGYGDYPGPARGGGGGGGYGGAYYTGGQTFRPPVPSAHLGGGDYITSQTGMSDLTQQFYGLAFEPGLNIGQPQGYAFQATNIPNATNYGGYSGGGGGGQYPPQRGRGGRGGRGRGW</sequence>
<comment type="caution">
    <text evidence="3">The sequence shown here is derived from an EMBL/GenBank/DDBJ whole genome shotgun (WGS) entry which is preliminary data.</text>
</comment>
<dbReference type="EMBL" id="JXXN02002190">
    <property type="protein sequence ID" value="THD23357.1"/>
    <property type="molecule type" value="Genomic_DNA"/>
</dbReference>
<reference evidence="3" key="1">
    <citation type="submission" date="2019-03" db="EMBL/GenBank/DDBJ databases">
        <title>Improved annotation for the trematode Fasciola hepatica.</title>
        <authorList>
            <person name="Choi Y.-J."/>
            <person name="Martin J."/>
            <person name="Mitreva M."/>
        </authorList>
    </citation>
    <scope>NUCLEOTIDE SEQUENCE [LARGE SCALE GENOMIC DNA]</scope>
</reference>
<gene>
    <name evidence="3" type="ORF">D915_005568</name>
</gene>
<feature type="compositionally biased region" description="Basic residues" evidence="2">
    <location>
        <begin position="343"/>
        <end position="353"/>
    </location>
</feature>
<dbReference type="AlphaFoldDB" id="A0A4E0RS72"/>
<name>A0A4E0RS72_FASHE</name>
<dbReference type="Proteomes" id="UP000230066">
    <property type="component" value="Unassembled WGS sequence"/>
</dbReference>
<evidence type="ECO:0000256" key="1">
    <source>
        <dbReference type="ARBA" id="ARBA00007218"/>
    </source>
</evidence>
<feature type="compositionally biased region" description="Gly residues" evidence="2">
    <location>
        <begin position="205"/>
        <end position="246"/>
    </location>
</feature>
<evidence type="ECO:0000256" key="2">
    <source>
        <dbReference type="SAM" id="MobiDB-lite"/>
    </source>
</evidence>
<organism evidence="3 4">
    <name type="scientific">Fasciola hepatica</name>
    <name type="common">Liver fluke</name>
    <dbReference type="NCBI Taxonomy" id="6192"/>
    <lineage>
        <taxon>Eukaryota</taxon>
        <taxon>Metazoa</taxon>
        <taxon>Spiralia</taxon>
        <taxon>Lophotrochozoa</taxon>
        <taxon>Platyhelminthes</taxon>
        <taxon>Trematoda</taxon>
        <taxon>Digenea</taxon>
        <taxon>Plagiorchiida</taxon>
        <taxon>Echinostomata</taxon>
        <taxon>Echinostomatoidea</taxon>
        <taxon>Fasciolidae</taxon>
        <taxon>Fasciola</taxon>
    </lineage>
</organism>
<dbReference type="PANTHER" id="PTHR31353">
    <property type="entry name" value="FAM98"/>
    <property type="match status" value="1"/>
</dbReference>
<keyword evidence="4" id="KW-1185">Reference proteome</keyword>
<evidence type="ECO:0008006" key="5">
    <source>
        <dbReference type="Google" id="ProtNLM"/>
    </source>
</evidence>
<evidence type="ECO:0000313" key="3">
    <source>
        <dbReference type="EMBL" id="THD23357.1"/>
    </source>
</evidence>